<evidence type="ECO:0000256" key="1">
    <source>
        <dbReference type="SAM" id="Coils"/>
    </source>
</evidence>
<dbReference type="AlphaFoldDB" id="A0A1G4JD29"/>
<dbReference type="PANTHER" id="PTHR12984">
    <property type="entry name" value="SCY1-RELATED S/T PROTEIN KINASE-LIKE"/>
    <property type="match status" value="1"/>
</dbReference>
<dbReference type="Pfam" id="PF00069">
    <property type="entry name" value="Pkinase"/>
    <property type="match status" value="1"/>
</dbReference>
<dbReference type="Gene3D" id="3.30.200.20">
    <property type="entry name" value="Phosphorylase Kinase, domain 1"/>
    <property type="match status" value="1"/>
</dbReference>
<dbReference type="Gene3D" id="1.25.10.10">
    <property type="entry name" value="Leucine-rich Repeat Variant"/>
    <property type="match status" value="1"/>
</dbReference>
<dbReference type="Gene3D" id="1.10.510.10">
    <property type="entry name" value="Transferase(Phosphotransferase) domain 1"/>
    <property type="match status" value="1"/>
</dbReference>
<dbReference type="GO" id="GO:0004672">
    <property type="term" value="F:protein kinase activity"/>
    <property type="evidence" value="ECO:0007669"/>
    <property type="project" value="InterPro"/>
</dbReference>
<dbReference type="PROSITE" id="PS50011">
    <property type="entry name" value="PROTEIN_KINASE_DOM"/>
    <property type="match status" value="1"/>
</dbReference>
<name>A0A1G4JD29_9SACH</name>
<dbReference type="Proteomes" id="UP000191024">
    <property type="component" value="Chromosome D"/>
</dbReference>
<gene>
    <name evidence="4" type="ORF">LAMI_0D08592G</name>
</gene>
<evidence type="ECO:0000313" key="5">
    <source>
        <dbReference type="Proteomes" id="UP000191024"/>
    </source>
</evidence>
<feature type="coiled-coil region" evidence="1">
    <location>
        <begin position="259"/>
        <end position="286"/>
    </location>
</feature>
<keyword evidence="5" id="KW-1185">Reference proteome</keyword>
<keyword evidence="1" id="KW-0175">Coiled coil</keyword>
<dbReference type="SUPFAM" id="SSF56112">
    <property type="entry name" value="Protein kinase-like (PK-like)"/>
    <property type="match status" value="1"/>
</dbReference>
<feature type="region of interest" description="Disordered" evidence="2">
    <location>
        <begin position="1"/>
        <end position="25"/>
    </location>
</feature>
<organism evidence="4 5">
    <name type="scientific">Lachancea mirantina</name>
    <dbReference type="NCBI Taxonomy" id="1230905"/>
    <lineage>
        <taxon>Eukaryota</taxon>
        <taxon>Fungi</taxon>
        <taxon>Dikarya</taxon>
        <taxon>Ascomycota</taxon>
        <taxon>Saccharomycotina</taxon>
        <taxon>Saccharomycetes</taxon>
        <taxon>Saccharomycetales</taxon>
        <taxon>Saccharomycetaceae</taxon>
        <taxon>Lachancea</taxon>
    </lineage>
</organism>
<dbReference type="InterPro" id="IPR016024">
    <property type="entry name" value="ARM-type_fold"/>
</dbReference>
<dbReference type="InterPro" id="IPR011989">
    <property type="entry name" value="ARM-like"/>
</dbReference>
<proteinExistence type="predicted"/>
<dbReference type="EMBL" id="LT598463">
    <property type="protein sequence ID" value="SCU88059.1"/>
    <property type="molecule type" value="Genomic_DNA"/>
</dbReference>
<dbReference type="PANTHER" id="PTHR12984:SF6">
    <property type="entry name" value="SCY1-LIKE PROTEIN 2"/>
    <property type="match status" value="1"/>
</dbReference>
<accession>A0A1G4JD29</accession>
<dbReference type="OrthoDB" id="79687at2759"/>
<sequence length="813" mass="90913">MFWSSKSSISSNYSYSSSPTFSAEPWSVHTGRPKNNAAKSSASRVSVFIFDKKQFESTLLSTGAIRSKTSAKDKKIIQSAYESLKTQVNNLMKLKHPNVLTIIEPLEEHSKNFIFVSEYVSGCVDSIFGCELTQELDFMRNAADADKIVTKRGILQICQALDFLHNRASCVLLDLQPRSILINGDSDWQIFGLGHVSKLPQGTNTGEYYANFDAQLPAFLHVPLNYSAPELILENTLSPKNDYFSLGLLIYFLYTSKHLFNCQDYAEDYRREYKKYENQLMRLTIDGIFSKVPDTLRYSLSKLMNRDIFSRFDDINELLETEFFQDPLLKTLTFLDDMPTKSDQEISVFLKGLSELLSQFPSALLQRKFMPILLNLLDRMCSTKGSVSESLGSCLDVIIKIGSGVSQLTFHEAIYPHLIAKANFPILLASATDYFIENLQILKDKTKPEPFAEEILKPLCTYTLSTLNGESAVNTQEALISKLKICLDALDYSTVKQFLFPLLSQLFMKTTSSSIKSSCIKSFELLIDEKLADKFTCTENMLPLFKSMKTRDPRILMTCLGLFRKFPTLTDDENVLVAELLPLLWDFSLAMSLRPSQYAEFTDVINKISSKVQKSHMEKVKASNGLRTAAEEASFANVIEKPVKKKEDLETLTAHSISATVMQPKPPTRARNVSREDKSLRAENPTVRPVVDKFVAPRTSEPVSKPLVLMKGVSQKNQAEPLKPTKRTNQNSLGSRPSAIRSLPAGGPKTTRKPAIVHSDDDFDEFVSSTPTPPPAPGNTTPSASPSMSFPPGFSMAIQPQARKPANSNSSLL</sequence>
<dbReference type="InterPro" id="IPR000719">
    <property type="entry name" value="Prot_kinase_dom"/>
</dbReference>
<dbReference type="InterPro" id="IPR051177">
    <property type="entry name" value="CIK-Related_Protein"/>
</dbReference>
<dbReference type="SMART" id="SM00220">
    <property type="entry name" value="S_TKc"/>
    <property type="match status" value="1"/>
</dbReference>
<evidence type="ECO:0000313" key="4">
    <source>
        <dbReference type="EMBL" id="SCU88059.1"/>
    </source>
</evidence>
<feature type="region of interest" description="Disordered" evidence="2">
    <location>
        <begin position="706"/>
        <end position="813"/>
    </location>
</feature>
<feature type="domain" description="Protein kinase" evidence="3">
    <location>
        <begin position="1"/>
        <end position="324"/>
    </location>
</feature>
<reference evidence="4 5" key="1">
    <citation type="submission" date="2016-03" db="EMBL/GenBank/DDBJ databases">
        <authorList>
            <person name="Devillers H."/>
        </authorList>
    </citation>
    <scope>NUCLEOTIDE SEQUENCE [LARGE SCALE GENOMIC DNA]</scope>
    <source>
        <strain evidence="4">CBS 11717</strain>
    </source>
</reference>
<evidence type="ECO:0000256" key="2">
    <source>
        <dbReference type="SAM" id="MobiDB-lite"/>
    </source>
</evidence>
<feature type="region of interest" description="Disordered" evidence="2">
    <location>
        <begin position="663"/>
        <end position="685"/>
    </location>
</feature>
<protein>
    <submittedName>
        <fullName evidence="4">LAMI_0D08592g1_1</fullName>
    </submittedName>
</protein>
<feature type="compositionally biased region" description="Low complexity" evidence="2">
    <location>
        <begin position="778"/>
        <end position="797"/>
    </location>
</feature>
<evidence type="ECO:0000259" key="3">
    <source>
        <dbReference type="PROSITE" id="PS50011"/>
    </source>
</evidence>
<dbReference type="SUPFAM" id="SSF48371">
    <property type="entry name" value="ARM repeat"/>
    <property type="match status" value="1"/>
</dbReference>
<dbReference type="GO" id="GO:0005524">
    <property type="term" value="F:ATP binding"/>
    <property type="evidence" value="ECO:0007669"/>
    <property type="project" value="InterPro"/>
</dbReference>
<dbReference type="InterPro" id="IPR011009">
    <property type="entry name" value="Kinase-like_dom_sf"/>
</dbReference>
<feature type="compositionally biased region" description="Low complexity" evidence="2">
    <location>
        <begin position="1"/>
        <end position="18"/>
    </location>
</feature>
<dbReference type="CDD" id="cd14011">
    <property type="entry name" value="PK_SCY1_like"/>
    <property type="match status" value="1"/>
</dbReference>